<name>A0A226N143_CALSU</name>
<evidence type="ECO:0000313" key="5">
    <source>
        <dbReference type="Proteomes" id="UP000198323"/>
    </source>
</evidence>
<dbReference type="PANTHER" id="PTHR21683:SF8">
    <property type="entry name" value="COILED-COIL DOMAIN-CONTAINING PROTEIN 42"/>
    <property type="match status" value="1"/>
</dbReference>
<dbReference type="OrthoDB" id="2134857at2759"/>
<gene>
    <name evidence="4" type="ORF">ASZ78_010777</name>
</gene>
<proteinExistence type="predicted"/>
<sequence length="340" mass="39733">MIMAEAMATVDSEDLAGYFGMQYRQNLLPLLKQLKLIEEDSLSPFIYLQEKRKEVQEMQKVLEVKEEAFRVRMEDITCQWKELWAKEAELKAHVQKSETILKKNDKMRIQALKKASKEREMKIQKESELLRAKKELEALKNKHKKLSDRVQNYSIFGTYMEDVVKVSQFEEIQAIIWHYKTLLRMHKAFLQEEQGFREAKQQAKKFIQYTEDKSMQYKNELDQLEPRSHQARRDVLTWESRWADIQKTAAKKTLALKTIKMAILGLFQHVSKQMQRSPNVPVDDSYAQLNMPMPTLHYACGFRLMKPSSHGTGNRRAGSKRGPICLTSSRLDAIDDGLSA</sequence>
<keyword evidence="1 2" id="KW-0175">Coiled coil</keyword>
<dbReference type="PANTHER" id="PTHR21683">
    <property type="entry name" value="COILED-COIL DOMAIN-CONTAINING PROTEIN 42 LIKE-2-LIKE-RELATED"/>
    <property type="match status" value="1"/>
</dbReference>
<evidence type="ECO:0000313" key="4">
    <source>
        <dbReference type="EMBL" id="OXB61294.1"/>
    </source>
</evidence>
<dbReference type="Proteomes" id="UP000198323">
    <property type="component" value="Unassembled WGS sequence"/>
</dbReference>
<accession>A0A226N143</accession>
<dbReference type="Pfam" id="PF13863">
    <property type="entry name" value="DUF4200"/>
    <property type="match status" value="1"/>
</dbReference>
<evidence type="ECO:0000256" key="2">
    <source>
        <dbReference type="SAM" id="Coils"/>
    </source>
</evidence>
<organism evidence="4 5">
    <name type="scientific">Callipepla squamata</name>
    <name type="common">Scaled quail</name>
    <dbReference type="NCBI Taxonomy" id="9009"/>
    <lineage>
        <taxon>Eukaryota</taxon>
        <taxon>Metazoa</taxon>
        <taxon>Chordata</taxon>
        <taxon>Craniata</taxon>
        <taxon>Vertebrata</taxon>
        <taxon>Euteleostomi</taxon>
        <taxon>Archelosauria</taxon>
        <taxon>Archosauria</taxon>
        <taxon>Dinosauria</taxon>
        <taxon>Saurischia</taxon>
        <taxon>Theropoda</taxon>
        <taxon>Coelurosauria</taxon>
        <taxon>Aves</taxon>
        <taxon>Neognathae</taxon>
        <taxon>Galloanserae</taxon>
        <taxon>Galliformes</taxon>
        <taxon>Odontophoridae</taxon>
        <taxon>Callipepla</taxon>
    </lineage>
</organism>
<comment type="caution">
    <text evidence="4">The sequence shown here is derived from an EMBL/GenBank/DDBJ whole genome shotgun (WGS) entry which is preliminary data.</text>
</comment>
<dbReference type="STRING" id="9009.A0A226N143"/>
<feature type="coiled-coil region" evidence="2">
    <location>
        <begin position="122"/>
        <end position="149"/>
    </location>
</feature>
<dbReference type="InterPro" id="IPR025252">
    <property type="entry name" value="DUF4200"/>
</dbReference>
<evidence type="ECO:0000259" key="3">
    <source>
        <dbReference type="Pfam" id="PF13863"/>
    </source>
</evidence>
<dbReference type="InterPro" id="IPR051147">
    <property type="entry name" value="CFAP_domain-containing"/>
</dbReference>
<dbReference type="GO" id="GO:0007286">
    <property type="term" value="P:spermatid development"/>
    <property type="evidence" value="ECO:0007669"/>
    <property type="project" value="TreeGrafter"/>
</dbReference>
<dbReference type="EMBL" id="MCFN01000282">
    <property type="protein sequence ID" value="OXB61294.1"/>
    <property type="molecule type" value="Genomic_DNA"/>
</dbReference>
<protein>
    <recommendedName>
        <fullName evidence="3">DUF4200 domain-containing protein</fullName>
    </recommendedName>
</protein>
<feature type="domain" description="DUF4200" evidence="3">
    <location>
        <begin position="48"/>
        <end position="165"/>
    </location>
</feature>
<keyword evidence="5" id="KW-1185">Reference proteome</keyword>
<dbReference type="AlphaFoldDB" id="A0A226N143"/>
<evidence type="ECO:0000256" key="1">
    <source>
        <dbReference type="ARBA" id="ARBA00023054"/>
    </source>
</evidence>
<reference evidence="4 5" key="1">
    <citation type="submission" date="2016-07" db="EMBL/GenBank/DDBJ databases">
        <title>Disparate Historic Effective Population Sizes Predicted by Modern Levels of Genome Diversity for the Scaled Quail (Callipepla squamata) and the Northern Bobwhite (Colinus virginianus): Inferences from First and Second Generation Draft Genome Assemblies for Sympatric New World Quail.</title>
        <authorList>
            <person name="Oldeschulte D.L."/>
            <person name="Halley Y.A."/>
            <person name="Bhattarai E.K."/>
            <person name="Brashear W.A."/>
            <person name="Hill J."/>
            <person name="Metz R.P."/>
            <person name="Johnson C.D."/>
            <person name="Rollins D."/>
            <person name="Peterson M.J."/>
            <person name="Bickhart D.M."/>
            <person name="Decker J.E."/>
            <person name="Seabury C.M."/>
        </authorList>
    </citation>
    <scope>NUCLEOTIDE SEQUENCE [LARGE SCALE GENOMIC DNA]</scope>
    <source>
        <strain evidence="4 5">Texas</strain>
        <tissue evidence="4">Leg muscle</tissue>
    </source>
</reference>
<dbReference type="GO" id="GO:0005856">
    <property type="term" value="C:cytoskeleton"/>
    <property type="evidence" value="ECO:0007669"/>
    <property type="project" value="UniProtKB-ARBA"/>
</dbReference>